<dbReference type="STRING" id="1008459.TASI_0555"/>
<accession>G4QAM0</accession>
<dbReference type="EMBL" id="CP003059">
    <property type="protein sequence ID" value="AEP36330.1"/>
    <property type="molecule type" value="Genomic_DNA"/>
</dbReference>
<dbReference type="AlphaFoldDB" id="G4QAM0"/>
<sequence>MKALNNFLMLLVALVVFCSLFGIKIGEQGHSLSVFIKEEPTLKMLYFK</sequence>
<evidence type="ECO:0000313" key="2">
    <source>
        <dbReference type="Proteomes" id="UP000009284"/>
    </source>
</evidence>
<keyword evidence="2" id="KW-1185">Reference proteome</keyword>
<dbReference type="Proteomes" id="UP000009284">
    <property type="component" value="Chromosome"/>
</dbReference>
<dbReference type="KEGG" id="tas:TASI_0555"/>
<gene>
    <name evidence="1" type="ordered locus">TASI_0555</name>
</gene>
<evidence type="ECO:0000313" key="1">
    <source>
        <dbReference type="EMBL" id="AEP36330.1"/>
    </source>
</evidence>
<name>G4QAM0_TAYAM</name>
<organism evidence="1 2">
    <name type="scientific">Taylorella asinigenitalis (strain MCE3)</name>
    <dbReference type="NCBI Taxonomy" id="1008459"/>
    <lineage>
        <taxon>Bacteria</taxon>
        <taxon>Pseudomonadati</taxon>
        <taxon>Pseudomonadota</taxon>
        <taxon>Betaproteobacteria</taxon>
        <taxon>Burkholderiales</taxon>
        <taxon>Alcaligenaceae</taxon>
        <taxon>Taylorella</taxon>
    </lineage>
</organism>
<reference key="1">
    <citation type="submission" date="2011-09" db="EMBL/GenBank/DDBJ databases">
        <title>Genomic characterization of the Taylorella genus.</title>
        <authorList>
            <person name="Hebert L."/>
            <person name="Moumen B."/>
            <person name="Pons N."/>
            <person name="Duquesne F."/>
            <person name="Breuil M.-F."/>
            <person name="Goux D."/>
            <person name="Batto J.-M."/>
            <person name="Renault P."/>
            <person name="Laugier C."/>
            <person name="Petry S."/>
        </authorList>
    </citation>
    <scope>NUCLEOTIDE SEQUENCE</scope>
    <source>
        <strain>MCE3</strain>
    </source>
</reference>
<proteinExistence type="predicted"/>
<dbReference type="RefSeq" id="WP_014111227.1">
    <property type="nucleotide sequence ID" value="NC_016043.1"/>
</dbReference>
<dbReference type="HOGENOM" id="CLU_3158755_0_0_4"/>
<reference evidence="1 2" key="2">
    <citation type="journal article" date="2012" name="PLoS ONE">
        <title>Genomic characterization of the taylorella genus.</title>
        <authorList>
            <person name="Hebert L."/>
            <person name="Moumen B."/>
            <person name="Pons N."/>
            <person name="Duquesne F."/>
            <person name="Breuil M.F."/>
            <person name="Goux D."/>
            <person name="Batto J.M."/>
            <person name="Laugier C."/>
            <person name="Renault P."/>
            <person name="Petry S."/>
        </authorList>
    </citation>
    <scope>NUCLEOTIDE SEQUENCE [LARGE SCALE GENOMIC DNA]</scope>
    <source>
        <strain evidence="1 2">MCE3</strain>
    </source>
</reference>
<protein>
    <submittedName>
        <fullName evidence="1">Uncharacterized protein</fullName>
    </submittedName>
</protein>